<evidence type="ECO:0000313" key="3">
    <source>
        <dbReference type="Proteomes" id="UP000615455"/>
    </source>
</evidence>
<comment type="caution">
    <text evidence="2">The sequence shown here is derived from an EMBL/GenBank/DDBJ whole genome shotgun (WGS) entry which is preliminary data.</text>
</comment>
<proteinExistence type="predicted"/>
<dbReference type="RefSeq" id="WP_189010954.1">
    <property type="nucleotide sequence ID" value="NZ_BMHE01000007.1"/>
</dbReference>
<keyword evidence="1" id="KW-1133">Transmembrane helix</keyword>
<dbReference type="Proteomes" id="UP000615455">
    <property type="component" value="Unassembled WGS sequence"/>
</dbReference>
<keyword evidence="1" id="KW-0472">Membrane</keyword>
<evidence type="ECO:0000256" key="1">
    <source>
        <dbReference type="SAM" id="Phobius"/>
    </source>
</evidence>
<feature type="transmembrane region" description="Helical" evidence="1">
    <location>
        <begin position="12"/>
        <end position="29"/>
    </location>
</feature>
<name>A0ABQ2BT45_9BACL</name>
<keyword evidence="3" id="KW-1185">Reference proteome</keyword>
<organism evidence="2 3">
    <name type="scientific">Paenibacillus marchantiophytorum</name>
    <dbReference type="NCBI Taxonomy" id="1619310"/>
    <lineage>
        <taxon>Bacteria</taxon>
        <taxon>Bacillati</taxon>
        <taxon>Bacillota</taxon>
        <taxon>Bacilli</taxon>
        <taxon>Bacillales</taxon>
        <taxon>Paenibacillaceae</taxon>
        <taxon>Paenibacillus</taxon>
    </lineage>
</organism>
<evidence type="ECO:0000313" key="2">
    <source>
        <dbReference type="EMBL" id="GGI47066.1"/>
    </source>
</evidence>
<reference evidence="3" key="1">
    <citation type="journal article" date="2019" name="Int. J. Syst. Evol. Microbiol.">
        <title>The Global Catalogue of Microorganisms (GCM) 10K type strain sequencing project: providing services to taxonomists for standard genome sequencing and annotation.</title>
        <authorList>
            <consortium name="The Broad Institute Genomics Platform"/>
            <consortium name="The Broad Institute Genome Sequencing Center for Infectious Disease"/>
            <person name="Wu L."/>
            <person name="Ma J."/>
        </authorList>
    </citation>
    <scope>NUCLEOTIDE SEQUENCE [LARGE SCALE GENOMIC DNA]</scope>
    <source>
        <strain evidence="3">CGMCC 1.15043</strain>
    </source>
</reference>
<dbReference type="EMBL" id="BMHE01000007">
    <property type="protein sequence ID" value="GGI47066.1"/>
    <property type="molecule type" value="Genomic_DNA"/>
</dbReference>
<accession>A0ABQ2BT45</accession>
<sequence>MLKIKKKYRYMFSSFIIIAIILISYNHFLSSEEADCGIEKAGSFNLKGRACIWNAYTDQRVAKFTIERPSIDSGPFIYEIKTTGSINLQLIQDTRADGMSYPPEVNNFDCKRLEKSHFFTYKFNFKDCDDNQQQGDIDRL</sequence>
<keyword evidence="1" id="KW-0812">Transmembrane</keyword>
<protein>
    <submittedName>
        <fullName evidence="2">Uncharacterized protein</fullName>
    </submittedName>
</protein>
<gene>
    <name evidence="2" type="ORF">GCM10008018_20300</name>
</gene>